<gene>
    <name evidence="1" type="ORF">FCI23_39900</name>
</gene>
<dbReference type="OrthoDB" id="4224064at2"/>
<organism evidence="1 2">
    <name type="scientific">Actinacidiphila oryziradicis</name>
    <dbReference type="NCBI Taxonomy" id="2571141"/>
    <lineage>
        <taxon>Bacteria</taxon>
        <taxon>Bacillati</taxon>
        <taxon>Actinomycetota</taxon>
        <taxon>Actinomycetes</taxon>
        <taxon>Kitasatosporales</taxon>
        <taxon>Streptomycetaceae</taxon>
        <taxon>Actinacidiphila</taxon>
    </lineage>
</organism>
<evidence type="ECO:0008006" key="3">
    <source>
        <dbReference type="Google" id="ProtNLM"/>
    </source>
</evidence>
<comment type="caution">
    <text evidence="1">The sequence shown here is derived from an EMBL/GenBank/DDBJ whole genome shotgun (WGS) entry which is preliminary data.</text>
</comment>
<keyword evidence="2" id="KW-1185">Reference proteome</keyword>
<name>A0A4U0RZR1_9ACTN</name>
<dbReference type="AlphaFoldDB" id="A0A4U0RZR1"/>
<evidence type="ECO:0000313" key="1">
    <source>
        <dbReference type="EMBL" id="TKA01950.1"/>
    </source>
</evidence>
<proteinExistence type="predicted"/>
<dbReference type="RefSeq" id="WP_136729039.1">
    <property type="nucleotide sequence ID" value="NZ_SUMC01000068.1"/>
</dbReference>
<reference evidence="1 2" key="1">
    <citation type="submission" date="2019-04" db="EMBL/GenBank/DDBJ databases">
        <title>Streptomyces oryziradicis sp. nov., a novel actinomycete isolated from rhizosphere soil of rice (Oryza sativa L.).</title>
        <authorList>
            <person name="Li C."/>
        </authorList>
    </citation>
    <scope>NUCLEOTIDE SEQUENCE [LARGE SCALE GENOMIC DNA]</scope>
    <source>
        <strain evidence="1 2">NEAU-C40</strain>
    </source>
</reference>
<protein>
    <recommendedName>
        <fullName evidence="3">NUDIX hydrolase</fullName>
    </recommendedName>
</protein>
<accession>A0A4U0RZR1</accession>
<sequence length="155" mass="16558">MVVPAPRLRRVALVVLLDRCRRTALLVQWAGAWAPLAGGVGFGSSYEVAAAAVARVRTGSAEVRYGAVVGHVWATGPAWSGTRVERRLLLAVPAGPLDAQAVRNLAEAGPLPARWWTAAELRESGVPVRPPELPEVVDGYLDGRLPDGPLTLDWR</sequence>
<evidence type="ECO:0000313" key="2">
    <source>
        <dbReference type="Proteomes" id="UP000305778"/>
    </source>
</evidence>
<dbReference type="EMBL" id="SUMC01000068">
    <property type="protein sequence ID" value="TKA01950.1"/>
    <property type="molecule type" value="Genomic_DNA"/>
</dbReference>
<dbReference type="Proteomes" id="UP000305778">
    <property type="component" value="Unassembled WGS sequence"/>
</dbReference>